<name>A0A2V4C585_9FLAO</name>
<dbReference type="Proteomes" id="UP000247681">
    <property type="component" value="Unassembled WGS sequence"/>
</dbReference>
<evidence type="ECO:0000313" key="1">
    <source>
        <dbReference type="EMBL" id="PXY46501.1"/>
    </source>
</evidence>
<dbReference type="RefSeq" id="WP_110345509.1">
    <property type="nucleotide sequence ID" value="NZ_QJHL01000001.1"/>
</dbReference>
<dbReference type="OrthoDB" id="1364244at2"/>
<organism evidence="1 2">
    <name type="scientific">Flavobacterium hydrophilum</name>
    <dbReference type="NCBI Taxonomy" id="2211445"/>
    <lineage>
        <taxon>Bacteria</taxon>
        <taxon>Pseudomonadati</taxon>
        <taxon>Bacteroidota</taxon>
        <taxon>Flavobacteriia</taxon>
        <taxon>Flavobacteriales</taxon>
        <taxon>Flavobacteriaceae</taxon>
        <taxon>Flavobacterium</taxon>
    </lineage>
</organism>
<gene>
    <name evidence="1" type="ORF">DMB68_04825</name>
</gene>
<comment type="caution">
    <text evidence="1">The sequence shown here is derived from an EMBL/GenBank/DDBJ whole genome shotgun (WGS) entry which is preliminary data.</text>
</comment>
<keyword evidence="2" id="KW-1185">Reference proteome</keyword>
<sequence length="333" mass="38744">MSNNLTPHNFNEKDEDGFPINDTGSQVNLVDEHGNIFIPLQSNFFIKIQENSGIKFNPTDKLEVNLAIDTLVSILTQGFCEKLESYYTIDLTDKYKRENRIRTVAPAKILTIQMYFDWINKWLNYFGNVFNFEFKLFFYSKYKEKIKNDVLLLETGLKEINAPKSHIIFARRWIEETDKNIELETKAKTKRAEDEKKVILQKSTDNSVSGSKKNQDIQQISSILKPLSGKWSKKLILKENDFSRLKQYTLYIIDNNNLPPDATGFPNTGATIEFIRKTIHCVYLHTNKKNKSVFIELLHLFQQLDNTTESTTSRKFSAYAGDYNNDIKDLITF</sequence>
<dbReference type="AlphaFoldDB" id="A0A2V4C585"/>
<accession>A0A2V4C585</accession>
<reference evidence="1 2" key="1">
    <citation type="submission" date="2018-05" db="EMBL/GenBank/DDBJ databases">
        <title>Flavobacterium sp. strain IMCC34758, incomplete genome.</title>
        <authorList>
            <person name="Joung Y."/>
        </authorList>
    </citation>
    <scope>NUCLEOTIDE SEQUENCE [LARGE SCALE GENOMIC DNA]</scope>
    <source>
        <strain evidence="1 2">IMCC34758</strain>
    </source>
</reference>
<evidence type="ECO:0000313" key="2">
    <source>
        <dbReference type="Proteomes" id="UP000247681"/>
    </source>
</evidence>
<protein>
    <submittedName>
        <fullName evidence="1">Uncharacterized protein</fullName>
    </submittedName>
</protein>
<dbReference type="EMBL" id="QJHL01000001">
    <property type="protein sequence ID" value="PXY46501.1"/>
    <property type="molecule type" value="Genomic_DNA"/>
</dbReference>
<proteinExistence type="predicted"/>